<evidence type="ECO:0000256" key="6">
    <source>
        <dbReference type="ARBA" id="ARBA00022989"/>
    </source>
</evidence>
<evidence type="ECO:0000313" key="11">
    <source>
        <dbReference type="Proteomes" id="UP000661077"/>
    </source>
</evidence>
<reference evidence="10 11" key="1">
    <citation type="journal article" date="2021" name="Int. J. Syst. Evol. Microbiol.">
        <title>Steroidobacter gossypii sp. nov., isolated from soil of cotton cropping field.</title>
        <authorList>
            <person name="Huang R."/>
            <person name="Yang S."/>
            <person name="Zhen C."/>
            <person name="Liu W."/>
        </authorList>
    </citation>
    <scope>NUCLEOTIDE SEQUENCE [LARGE SCALE GENOMIC DNA]</scope>
    <source>
        <strain evidence="10 11">S1-65</strain>
    </source>
</reference>
<dbReference type="Proteomes" id="UP000661077">
    <property type="component" value="Unassembled WGS sequence"/>
</dbReference>
<accession>A0ABS1X436</accession>
<feature type="transmembrane region" description="Helical" evidence="8">
    <location>
        <begin position="246"/>
        <end position="271"/>
    </location>
</feature>
<dbReference type="RefSeq" id="WP_203170095.1">
    <property type="nucleotide sequence ID" value="NZ_JAEVLS010000006.1"/>
</dbReference>
<keyword evidence="3" id="KW-0808">Transferase</keyword>
<evidence type="ECO:0000256" key="8">
    <source>
        <dbReference type="SAM" id="Phobius"/>
    </source>
</evidence>
<feature type="transmembrane region" description="Helical" evidence="8">
    <location>
        <begin position="283"/>
        <end position="307"/>
    </location>
</feature>
<gene>
    <name evidence="10" type="ORF">JM946_24930</name>
</gene>
<feature type="domain" description="Glycosyltransferase 2-like" evidence="9">
    <location>
        <begin position="19"/>
        <end position="179"/>
    </location>
</feature>
<dbReference type="Pfam" id="PF00535">
    <property type="entry name" value="Glycos_transf_2"/>
    <property type="match status" value="1"/>
</dbReference>
<keyword evidence="1" id="KW-1003">Cell membrane</keyword>
<organism evidence="10 11">
    <name type="scientific">Steroidobacter gossypii</name>
    <dbReference type="NCBI Taxonomy" id="2805490"/>
    <lineage>
        <taxon>Bacteria</taxon>
        <taxon>Pseudomonadati</taxon>
        <taxon>Pseudomonadota</taxon>
        <taxon>Gammaproteobacteria</taxon>
        <taxon>Steroidobacterales</taxon>
        <taxon>Steroidobacteraceae</taxon>
        <taxon>Steroidobacter</taxon>
    </lineage>
</organism>
<dbReference type="InterPro" id="IPR050256">
    <property type="entry name" value="Glycosyltransferase_2"/>
</dbReference>
<proteinExistence type="predicted"/>
<keyword evidence="11" id="KW-1185">Reference proteome</keyword>
<name>A0ABS1X436_9GAMM</name>
<evidence type="ECO:0000259" key="9">
    <source>
        <dbReference type="Pfam" id="PF00535"/>
    </source>
</evidence>
<dbReference type="InterPro" id="IPR029044">
    <property type="entry name" value="Nucleotide-diphossugar_trans"/>
</dbReference>
<dbReference type="SUPFAM" id="SSF53448">
    <property type="entry name" value="Nucleotide-diphospho-sugar transferases"/>
    <property type="match status" value="1"/>
</dbReference>
<protein>
    <submittedName>
        <fullName evidence="10">Glycosyltransferase</fullName>
    </submittedName>
</protein>
<keyword evidence="5" id="KW-0448">Lipopolysaccharide biosynthesis</keyword>
<evidence type="ECO:0000313" key="10">
    <source>
        <dbReference type="EMBL" id="MBM0107988.1"/>
    </source>
</evidence>
<evidence type="ECO:0000256" key="7">
    <source>
        <dbReference type="ARBA" id="ARBA00023136"/>
    </source>
</evidence>
<dbReference type="Gene3D" id="3.90.550.10">
    <property type="entry name" value="Spore Coat Polysaccharide Biosynthesis Protein SpsA, Chain A"/>
    <property type="match status" value="1"/>
</dbReference>
<keyword evidence="2" id="KW-0328">Glycosyltransferase</keyword>
<dbReference type="PANTHER" id="PTHR48090:SF3">
    <property type="entry name" value="UNDECAPRENYL-PHOSPHATE 4-DEOXY-4-FORMAMIDO-L-ARABINOSE TRANSFERASE"/>
    <property type="match status" value="1"/>
</dbReference>
<dbReference type="PANTHER" id="PTHR48090">
    <property type="entry name" value="UNDECAPRENYL-PHOSPHATE 4-DEOXY-4-FORMAMIDO-L-ARABINOSE TRANSFERASE-RELATED"/>
    <property type="match status" value="1"/>
</dbReference>
<dbReference type="EMBL" id="JAEVLS010000006">
    <property type="protein sequence ID" value="MBM0107988.1"/>
    <property type="molecule type" value="Genomic_DNA"/>
</dbReference>
<evidence type="ECO:0000256" key="4">
    <source>
        <dbReference type="ARBA" id="ARBA00022692"/>
    </source>
</evidence>
<evidence type="ECO:0000256" key="5">
    <source>
        <dbReference type="ARBA" id="ARBA00022985"/>
    </source>
</evidence>
<keyword evidence="6 8" id="KW-1133">Transmembrane helix</keyword>
<evidence type="ECO:0000256" key="1">
    <source>
        <dbReference type="ARBA" id="ARBA00022475"/>
    </source>
</evidence>
<evidence type="ECO:0000256" key="2">
    <source>
        <dbReference type="ARBA" id="ARBA00022676"/>
    </source>
</evidence>
<dbReference type="InterPro" id="IPR001173">
    <property type="entry name" value="Glyco_trans_2-like"/>
</dbReference>
<keyword evidence="7 8" id="KW-0472">Membrane</keyword>
<keyword evidence="4 8" id="KW-0812">Transmembrane</keyword>
<comment type="caution">
    <text evidence="10">The sequence shown here is derived from an EMBL/GenBank/DDBJ whole genome shotgun (WGS) entry which is preliminary data.</text>
</comment>
<evidence type="ECO:0000256" key="3">
    <source>
        <dbReference type="ARBA" id="ARBA00022679"/>
    </source>
</evidence>
<sequence>MSTQPLSRESVTPSLPSISVIVPVCGRRSELRALYQQYKAGVAAIGLPFEFIFVIDGDRTDACRTLEAMLQEGEDLTVINLTRSFGEAAALMAGFERSAGSVILTLPAYHQIEAQDIPKLLAALSASDMAIGYRSPRYGNLLDRMRRSAYHGLVNFVTGSRLQDIGCGARAMRRQVFEEMDLYGDQHRFMAILATRLGFRVSEVAMRQSPQDRLARMYRPKEYAHHVLDLFSIFFLTRFTKRPLRFFGMLGAATFGIGAAVIALLSVQRLFFDEKLADRPALLLGALLVVLGMQVFALGLLGELIIFTHARGMKDYRVQEVIQYPETVTSSVEVTDVEPAEGRNNEIRHTAPPAMTA</sequence>